<keyword evidence="2" id="KW-1185">Reference proteome</keyword>
<protein>
    <submittedName>
        <fullName evidence="1">Uncharacterized protein</fullName>
    </submittedName>
</protein>
<gene>
    <name evidence="1" type="ORF">SAMN02744124_02295</name>
</gene>
<evidence type="ECO:0000313" key="1">
    <source>
        <dbReference type="EMBL" id="SMF28968.1"/>
    </source>
</evidence>
<dbReference type="Proteomes" id="UP000192939">
    <property type="component" value="Unassembled WGS sequence"/>
</dbReference>
<comment type="caution">
    <text evidence="1">The sequence shown here is derived from an EMBL/GenBank/DDBJ whole genome shotgun (WGS) entry which is preliminary data.</text>
</comment>
<accession>A0ABY1LYD9</accession>
<organism evidence="1 2">
    <name type="scientific">Paenibacillus barengoltzii J12</name>
    <dbReference type="NCBI Taxonomy" id="935846"/>
    <lineage>
        <taxon>Bacteria</taxon>
        <taxon>Bacillati</taxon>
        <taxon>Bacillota</taxon>
        <taxon>Bacilli</taxon>
        <taxon>Bacillales</taxon>
        <taxon>Paenibacillaceae</taxon>
        <taxon>Paenibacillus</taxon>
    </lineage>
</organism>
<name>A0ABY1LYD9_9BACL</name>
<evidence type="ECO:0000313" key="2">
    <source>
        <dbReference type="Proteomes" id="UP000192939"/>
    </source>
</evidence>
<reference evidence="1 2" key="1">
    <citation type="submission" date="2017-04" db="EMBL/GenBank/DDBJ databases">
        <authorList>
            <person name="Varghese N."/>
            <person name="Submissions S."/>
        </authorList>
    </citation>
    <scope>NUCLEOTIDE SEQUENCE [LARGE SCALE GENOMIC DNA]</scope>
    <source>
        <strain evidence="1 2">J12</strain>
    </source>
</reference>
<dbReference type="EMBL" id="FXAE01000021">
    <property type="protein sequence ID" value="SMF28968.1"/>
    <property type="molecule type" value="Genomic_DNA"/>
</dbReference>
<sequence length="42" mass="4763">MTTYLVIVCILTLIIHAAETLSYSIRYAGVKLNKMLGRIYIC</sequence>
<proteinExistence type="predicted"/>